<reference evidence="1 2" key="1">
    <citation type="journal article" date="2008" name="Nature">
        <title>The genome of the model beetle and pest Tribolium castaneum.</title>
        <authorList>
            <consortium name="Tribolium Genome Sequencing Consortium"/>
            <person name="Richards S."/>
            <person name="Gibbs R.A."/>
            <person name="Weinstock G.M."/>
            <person name="Brown S.J."/>
            <person name="Denell R."/>
            <person name="Beeman R.W."/>
            <person name="Gibbs R."/>
            <person name="Beeman R.W."/>
            <person name="Brown S.J."/>
            <person name="Bucher G."/>
            <person name="Friedrich M."/>
            <person name="Grimmelikhuijzen C.J."/>
            <person name="Klingler M."/>
            <person name="Lorenzen M."/>
            <person name="Richards S."/>
            <person name="Roth S."/>
            <person name="Schroder R."/>
            <person name="Tautz D."/>
            <person name="Zdobnov E.M."/>
            <person name="Muzny D."/>
            <person name="Gibbs R.A."/>
            <person name="Weinstock G.M."/>
            <person name="Attaway T."/>
            <person name="Bell S."/>
            <person name="Buhay C.J."/>
            <person name="Chandrabose M.N."/>
            <person name="Chavez D."/>
            <person name="Clerk-Blankenburg K.P."/>
            <person name="Cree A."/>
            <person name="Dao M."/>
            <person name="Davis C."/>
            <person name="Chacko J."/>
            <person name="Dinh H."/>
            <person name="Dugan-Rocha S."/>
            <person name="Fowler G."/>
            <person name="Garner T.T."/>
            <person name="Garnes J."/>
            <person name="Gnirke A."/>
            <person name="Hawes A."/>
            <person name="Hernandez J."/>
            <person name="Hines S."/>
            <person name="Holder M."/>
            <person name="Hume J."/>
            <person name="Jhangiani S.N."/>
            <person name="Joshi V."/>
            <person name="Khan Z.M."/>
            <person name="Jackson L."/>
            <person name="Kovar C."/>
            <person name="Kowis A."/>
            <person name="Lee S."/>
            <person name="Lewis L.R."/>
            <person name="Margolis J."/>
            <person name="Morgan M."/>
            <person name="Nazareth L.V."/>
            <person name="Nguyen N."/>
            <person name="Okwuonu G."/>
            <person name="Parker D."/>
            <person name="Richards S."/>
            <person name="Ruiz S.J."/>
            <person name="Santibanez J."/>
            <person name="Savard J."/>
            <person name="Scherer S.E."/>
            <person name="Schneider B."/>
            <person name="Sodergren E."/>
            <person name="Tautz D."/>
            <person name="Vattahil S."/>
            <person name="Villasana D."/>
            <person name="White C.S."/>
            <person name="Wright R."/>
            <person name="Park Y."/>
            <person name="Beeman R.W."/>
            <person name="Lord J."/>
            <person name="Oppert B."/>
            <person name="Lorenzen M."/>
            <person name="Brown S."/>
            <person name="Wang L."/>
            <person name="Savard J."/>
            <person name="Tautz D."/>
            <person name="Richards S."/>
            <person name="Weinstock G."/>
            <person name="Gibbs R.A."/>
            <person name="Liu Y."/>
            <person name="Worley K."/>
            <person name="Weinstock G."/>
            <person name="Elsik C.G."/>
            <person name="Reese J.T."/>
            <person name="Elhaik E."/>
            <person name="Landan G."/>
            <person name="Graur D."/>
            <person name="Arensburger P."/>
            <person name="Atkinson P."/>
            <person name="Beeman R.W."/>
            <person name="Beidler J."/>
            <person name="Brown S.J."/>
            <person name="Demuth J.P."/>
            <person name="Drury D.W."/>
            <person name="Du Y.Z."/>
            <person name="Fujiwara H."/>
            <person name="Lorenzen M."/>
            <person name="Maselli V."/>
            <person name="Osanai M."/>
            <person name="Park Y."/>
            <person name="Robertson H.M."/>
            <person name="Tu Z."/>
            <person name="Wang J.J."/>
            <person name="Wang S."/>
            <person name="Richards S."/>
            <person name="Song H."/>
            <person name="Zhang L."/>
            <person name="Sodergren E."/>
            <person name="Werner D."/>
            <person name="Stanke M."/>
            <person name="Morgenstern B."/>
            <person name="Solovyev V."/>
            <person name="Kosarev P."/>
            <person name="Brown G."/>
            <person name="Chen H.C."/>
            <person name="Ermolaeva O."/>
            <person name="Hlavina W."/>
            <person name="Kapustin Y."/>
            <person name="Kiryutin B."/>
            <person name="Kitts P."/>
            <person name="Maglott D."/>
            <person name="Pruitt K."/>
            <person name="Sapojnikov V."/>
            <person name="Souvorov A."/>
            <person name="Mackey A.J."/>
            <person name="Waterhouse R.M."/>
            <person name="Wyder S."/>
            <person name="Zdobnov E.M."/>
            <person name="Zdobnov E.M."/>
            <person name="Wyder S."/>
            <person name="Kriventseva E.V."/>
            <person name="Kadowaki T."/>
            <person name="Bork P."/>
            <person name="Aranda M."/>
            <person name="Bao R."/>
            <person name="Beermann A."/>
            <person name="Berns N."/>
            <person name="Bolognesi R."/>
            <person name="Bonneton F."/>
            <person name="Bopp D."/>
            <person name="Brown S.J."/>
            <person name="Bucher G."/>
            <person name="Butts T."/>
            <person name="Chaumot A."/>
            <person name="Denell R.E."/>
            <person name="Ferrier D.E."/>
            <person name="Friedrich M."/>
            <person name="Gordon C.M."/>
            <person name="Jindra M."/>
            <person name="Klingler M."/>
            <person name="Lan Q."/>
            <person name="Lattorff H.M."/>
            <person name="Laudet V."/>
            <person name="von Levetsow C."/>
            <person name="Liu Z."/>
            <person name="Lutz R."/>
            <person name="Lynch J.A."/>
            <person name="da Fonseca R.N."/>
            <person name="Posnien N."/>
            <person name="Reuter R."/>
            <person name="Roth S."/>
            <person name="Savard J."/>
            <person name="Schinko J.B."/>
            <person name="Schmitt C."/>
            <person name="Schoppmeier M."/>
            <person name="Schroder R."/>
            <person name="Shippy T.D."/>
            <person name="Simonnet F."/>
            <person name="Marques-Souza H."/>
            <person name="Tautz D."/>
            <person name="Tomoyasu Y."/>
            <person name="Trauner J."/>
            <person name="Van der Zee M."/>
            <person name="Vervoort M."/>
            <person name="Wittkopp N."/>
            <person name="Wimmer E.A."/>
            <person name="Yang X."/>
            <person name="Jones A.K."/>
            <person name="Sattelle D.B."/>
            <person name="Ebert P.R."/>
            <person name="Nelson D."/>
            <person name="Scott J.G."/>
            <person name="Beeman R.W."/>
            <person name="Muthukrishnan S."/>
            <person name="Kramer K.J."/>
            <person name="Arakane Y."/>
            <person name="Beeman R.W."/>
            <person name="Zhu Q."/>
            <person name="Hogenkamp D."/>
            <person name="Dixit R."/>
            <person name="Oppert B."/>
            <person name="Jiang H."/>
            <person name="Zou Z."/>
            <person name="Marshall J."/>
            <person name="Elpidina E."/>
            <person name="Vinokurov K."/>
            <person name="Oppert C."/>
            <person name="Zou Z."/>
            <person name="Evans J."/>
            <person name="Lu Z."/>
            <person name="Zhao P."/>
            <person name="Sumathipala N."/>
            <person name="Altincicek B."/>
            <person name="Vilcinskas A."/>
            <person name="Williams M."/>
            <person name="Hultmark D."/>
            <person name="Hetru C."/>
            <person name="Jiang H."/>
            <person name="Grimmelikhuijzen C.J."/>
            <person name="Hauser F."/>
            <person name="Cazzamali G."/>
            <person name="Williamson M."/>
            <person name="Park Y."/>
            <person name="Li B."/>
            <person name="Tanaka Y."/>
            <person name="Predel R."/>
            <person name="Neupert S."/>
            <person name="Schachtner J."/>
            <person name="Verleyen P."/>
            <person name="Raible F."/>
            <person name="Bork P."/>
            <person name="Friedrich M."/>
            <person name="Walden K.K."/>
            <person name="Robertson H.M."/>
            <person name="Angeli S."/>
            <person name="Foret S."/>
            <person name="Bucher G."/>
            <person name="Schuetz S."/>
            <person name="Maleszka R."/>
            <person name="Wimmer E.A."/>
            <person name="Beeman R.W."/>
            <person name="Lorenzen M."/>
            <person name="Tomoyasu Y."/>
            <person name="Miller S.C."/>
            <person name="Grossmann D."/>
            <person name="Bucher G."/>
        </authorList>
    </citation>
    <scope>NUCLEOTIDE SEQUENCE [LARGE SCALE GENOMIC DNA]</scope>
    <source>
        <strain evidence="1 2">Georgia GA2</strain>
    </source>
</reference>
<dbReference type="AlphaFoldDB" id="A0A139WM96"/>
<proteinExistence type="predicted"/>
<name>A0A139WM96_TRICA</name>
<dbReference type="Proteomes" id="UP000007266">
    <property type="component" value="Linkage group 2"/>
</dbReference>
<keyword evidence="2" id="KW-1185">Reference proteome</keyword>
<protein>
    <submittedName>
        <fullName evidence="1">Uncharacterized protein</fullName>
    </submittedName>
</protein>
<organism evidence="1 2">
    <name type="scientific">Tribolium castaneum</name>
    <name type="common">Red flour beetle</name>
    <dbReference type="NCBI Taxonomy" id="7070"/>
    <lineage>
        <taxon>Eukaryota</taxon>
        <taxon>Metazoa</taxon>
        <taxon>Ecdysozoa</taxon>
        <taxon>Arthropoda</taxon>
        <taxon>Hexapoda</taxon>
        <taxon>Insecta</taxon>
        <taxon>Pterygota</taxon>
        <taxon>Neoptera</taxon>
        <taxon>Endopterygota</taxon>
        <taxon>Coleoptera</taxon>
        <taxon>Polyphaga</taxon>
        <taxon>Cucujiformia</taxon>
        <taxon>Tenebrionidae</taxon>
        <taxon>Tenebrionidae incertae sedis</taxon>
        <taxon>Tribolium</taxon>
    </lineage>
</organism>
<sequence length="81" mass="8744">MSMEKDGAISRKDGAGSIPRFANLAQSSLGIASVRFFARHPTSLSVKPCNLSCTNALIPSVDQSSGIITQTRELKRRNHNT</sequence>
<accession>A0A139WM96</accession>
<dbReference type="InParanoid" id="A0A139WM96"/>
<gene>
    <name evidence="1" type="primary">AUGUSTUS-3.0.2_32254</name>
    <name evidence="1" type="ORF">TcasGA2_TC032254</name>
</gene>
<evidence type="ECO:0000313" key="1">
    <source>
        <dbReference type="EMBL" id="KYB29014.1"/>
    </source>
</evidence>
<evidence type="ECO:0000313" key="2">
    <source>
        <dbReference type="Proteomes" id="UP000007266"/>
    </source>
</evidence>
<dbReference type="EMBL" id="KQ971315">
    <property type="protein sequence ID" value="KYB29014.1"/>
    <property type="molecule type" value="Genomic_DNA"/>
</dbReference>
<reference evidence="1 2" key="2">
    <citation type="journal article" date="2010" name="Nucleic Acids Res.">
        <title>BeetleBase in 2010: revisions to provide comprehensive genomic information for Tribolium castaneum.</title>
        <authorList>
            <person name="Kim H.S."/>
            <person name="Murphy T."/>
            <person name="Xia J."/>
            <person name="Caragea D."/>
            <person name="Park Y."/>
            <person name="Beeman R.W."/>
            <person name="Lorenzen M.D."/>
            <person name="Butcher S."/>
            <person name="Manak J.R."/>
            <person name="Brown S.J."/>
        </authorList>
    </citation>
    <scope>GENOME REANNOTATION</scope>
    <source>
        <strain evidence="1 2">Georgia GA2</strain>
    </source>
</reference>